<dbReference type="PRINTS" id="PR00368">
    <property type="entry name" value="FADPNR"/>
</dbReference>
<evidence type="ECO:0000256" key="7">
    <source>
        <dbReference type="ARBA" id="ARBA00023027"/>
    </source>
</evidence>
<comment type="catalytic activity">
    <reaction evidence="8">
        <text>a quinone + NADH + H(+) = a quinol + NAD(+)</text>
        <dbReference type="Rhea" id="RHEA:46160"/>
        <dbReference type="ChEBI" id="CHEBI:15378"/>
        <dbReference type="ChEBI" id="CHEBI:24646"/>
        <dbReference type="ChEBI" id="CHEBI:57540"/>
        <dbReference type="ChEBI" id="CHEBI:57945"/>
        <dbReference type="ChEBI" id="CHEBI:132124"/>
        <dbReference type="EC" id="1.6.5.9"/>
    </reaction>
</comment>
<evidence type="ECO:0000313" key="12">
    <source>
        <dbReference type="EMBL" id="BBE16887.1"/>
    </source>
</evidence>
<dbReference type="EC" id="1.6.5.9" evidence="2"/>
<dbReference type="InterPro" id="IPR036188">
    <property type="entry name" value="FAD/NAD-bd_sf"/>
</dbReference>
<feature type="domain" description="FAD/NAD(P)-binding" evidence="10">
    <location>
        <begin position="12"/>
        <end position="332"/>
    </location>
</feature>
<keyword evidence="13" id="KW-1185">Reference proteome</keyword>
<protein>
    <recommendedName>
        <fullName evidence="2">NADH:ubiquinone reductase (non-electrogenic)</fullName>
        <ecNumber evidence="2">1.6.5.9</ecNumber>
    </recommendedName>
</protein>
<dbReference type="RefSeq" id="WP_318349922.1">
    <property type="nucleotide sequence ID" value="NZ_AP018694.1"/>
</dbReference>
<keyword evidence="7" id="KW-0520">NAD</keyword>
<keyword evidence="5" id="KW-0809">Transit peptide</keyword>
<evidence type="ECO:0000256" key="2">
    <source>
        <dbReference type="ARBA" id="ARBA00012637"/>
    </source>
</evidence>
<comment type="similarity">
    <text evidence="1">Belongs to the NADH dehydrogenase family.</text>
</comment>
<evidence type="ECO:0000256" key="5">
    <source>
        <dbReference type="ARBA" id="ARBA00022946"/>
    </source>
</evidence>
<dbReference type="Gene3D" id="3.50.50.100">
    <property type="match status" value="1"/>
</dbReference>
<dbReference type="GO" id="GO:0050136">
    <property type="term" value="F:NADH dehydrogenase (quinone) (non-electrogenic) activity"/>
    <property type="evidence" value="ECO:0007669"/>
    <property type="project" value="UniProtKB-EC"/>
</dbReference>
<dbReference type="KEGG" id="anf:AQPE_1034"/>
<evidence type="ECO:0000256" key="1">
    <source>
        <dbReference type="ARBA" id="ARBA00005272"/>
    </source>
</evidence>
<keyword evidence="4" id="KW-0274">FAD</keyword>
<keyword evidence="9" id="KW-0472">Membrane</keyword>
<evidence type="ECO:0000313" key="13">
    <source>
        <dbReference type="Proteomes" id="UP001193389"/>
    </source>
</evidence>
<keyword evidence="9" id="KW-1133">Transmembrane helix</keyword>
<dbReference type="PANTHER" id="PTHR43706:SF47">
    <property type="entry name" value="EXTERNAL NADH-UBIQUINONE OXIDOREDUCTASE 1, MITOCHONDRIAL-RELATED"/>
    <property type="match status" value="1"/>
</dbReference>
<evidence type="ECO:0000256" key="3">
    <source>
        <dbReference type="ARBA" id="ARBA00022630"/>
    </source>
</evidence>
<gene>
    <name evidence="12" type="ORF">AQPE_1034</name>
</gene>
<accession>A0A5K7S5V8</accession>
<feature type="transmembrane region" description="Helical" evidence="9">
    <location>
        <begin position="376"/>
        <end position="396"/>
    </location>
</feature>
<dbReference type="PRINTS" id="PR00411">
    <property type="entry name" value="PNDRDTASEI"/>
</dbReference>
<sequence>MSVNIPETAKKRIVIIGAGFGGLKLAKKLVGSGFQIVLIDKNNYHQFQPLFYQVASSGIEPSSILFPLRKIFQKRKDVYIRVAEVHSVDTEKKELHTSLDVVWYDYLVIATGVNSNFFGMKNLEQYAIPMKSVSEAMFLRNRILSNLEKAVTLFEQFEDEKRALLNVVVVGGGPTGVEIAGAIAEMKNFVLPKDYPDLNLDLMQVSLLEGSPSLLANMSKHASEKSTFYLKRLGVNARVNTRVIDYDGEALRLGNGEIIKTKLVIWAAGISGVVPSGIPEEAVGRSRRMLVDEFSKVKGFEDIYAIGDASVMSTAAYPNGHPQVAQVAIQQGTNLANNFKAIRKNAPLKAFKYIDRGSMATIGRNRAVADLPFLKFSGFIAWLTWMFVHLMAIVGVKNRLLIFINWMWNYLTYDQSLRLILWAARKDPSKIISPPDKK</sequence>
<evidence type="ECO:0000259" key="11">
    <source>
        <dbReference type="Pfam" id="PF22366"/>
    </source>
</evidence>
<evidence type="ECO:0000256" key="4">
    <source>
        <dbReference type="ARBA" id="ARBA00022827"/>
    </source>
</evidence>
<feature type="domain" description="External alternative NADH-ubiquinone oxidoreductase-like C-terminal" evidence="11">
    <location>
        <begin position="356"/>
        <end position="411"/>
    </location>
</feature>
<evidence type="ECO:0000256" key="9">
    <source>
        <dbReference type="SAM" id="Phobius"/>
    </source>
</evidence>
<dbReference type="Proteomes" id="UP001193389">
    <property type="component" value="Chromosome"/>
</dbReference>
<dbReference type="SUPFAM" id="SSF51905">
    <property type="entry name" value="FAD/NAD(P)-binding domain"/>
    <property type="match status" value="2"/>
</dbReference>
<proteinExistence type="inferred from homology"/>
<name>A0A5K7S5V8_9BACT</name>
<dbReference type="InterPro" id="IPR045024">
    <property type="entry name" value="NDH-2"/>
</dbReference>
<dbReference type="Pfam" id="PF07992">
    <property type="entry name" value="Pyr_redox_2"/>
    <property type="match status" value="1"/>
</dbReference>
<reference evidence="12" key="1">
    <citation type="journal article" date="2020" name="Int. J. Syst. Evol. Microbiol.">
        <title>Aquipluma nitroreducens gen. nov. sp. nov., a novel facultatively anaerobic bacterium isolated from a freshwater lake.</title>
        <authorList>
            <person name="Watanabe M."/>
            <person name="Kojima H."/>
            <person name="Fukui M."/>
        </authorList>
    </citation>
    <scope>NUCLEOTIDE SEQUENCE</scope>
    <source>
        <strain evidence="12">MeG22</strain>
    </source>
</reference>
<dbReference type="InterPro" id="IPR023753">
    <property type="entry name" value="FAD/NAD-binding_dom"/>
</dbReference>
<keyword evidence="3" id="KW-0285">Flavoprotein</keyword>
<evidence type="ECO:0000256" key="6">
    <source>
        <dbReference type="ARBA" id="ARBA00023002"/>
    </source>
</evidence>
<keyword evidence="9" id="KW-0812">Transmembrane</keyword>
<dbReference type="AlphaFoldDB" id="A0A5K7S5V8"/>
<dbReference type="InterPro" id="IPR054585">
    <property type="entry name" value="NDH2-like_C"/>
</dbReference>
<evidence type="ECO:0000256" key="8">
    <source>
        <dbReference type="ARBA" id="ARBA00047599"/>
    </source>
</evidence>
<keyword evidence="6" id="KW-0560">Oxidoreductase</keyword>
<evidence type="ECO:0000259" key="10">
    <source>
        <dbReference type="Pfam" id="PF07992"/>
    </source>
</evidence>
<dbReference type="Pfam" id="PF22366">
    <property type="entry name" value="NDH2_C"/>
    <property type="match status" value="1"/>
</dbReference>
<dbReference type="EMBL" id="AP018694">
    <property type="protein sequence ID" value="BBE16887.1"/>
    <property type="molecule type" value="Genomic_DNA"/>
</dbReference>
<dbReference type="PANTHER" id="PTHR43706">
    <property type="entry name" value="NADH DEHYDROGENASE"/>
    <property type="match status" value="1"/>
</dbReference>
<organism evidence="12 13">
    <name type="scientific">Aquipluma nitroreducens</name>
    <dbReference type="NCBI Taxonomy" id="2010828"/>
    <lineage>
        <taxon>Bacteria</taxon>
        <taxon>Pseudomonadati</taxon>
        <taxon>Bacteroidota</taxon>
        <taxon>Bacteroidia</taxon>
        <taxon>Marinilabiliales</taxon>
        <taxon>Prolixibacteraceae</taxon>
        <taxon>Aquipluma</taxon>
    </lineage>
</organism>